<sequence length="235" mass="24785">MVRNVIASVLAIAGATAAVWSPFRAWYDGRHGSDYRIGDLFGGITDAKAGVFGSILLPFALAALVALVGLVLRSRILVAVAGVVVIGFAVLWMVRVGQAEGGLTVGSGGTGLGDGAGLALGGGVLLLLAAALMSGRRRARTTRLDDHQRPAHPYPSPRDQEYRGDQGDQRGVPGYPHDADSPTRTMDQPRWNQQDPSHGGQDGYGGHGRDDYGRDGYGHDGRGPYPDEPPPQQRP</sequence>
<feature type="compositionally biased region" description="Polar residues" evidence="1">
    <location>
        <begin position="182"/>
        <end position="196"/>
    </location>
</feature>
<feature type="compositionally biased region" description="Basic and acidic residues" evidence="1">
    <location>
        <begin position="158"/>
        <end position="168"/>
    </location>
</feature>
<proteinExistence type="predicted"/>
<keyword evidence="2" id="KW-0812">Transmembrane</keyword>
<dbReference type="RefSeq" id="WP_391937212.1">
    <property type="nucleotide sequence ID" value="NZ_JBIBSM010000021.1"/>
</dbReference>
<feature type="transmembrane region" description="Helical" evidence="2">
    <location>
        <begin position="115"/>
        <end position="133"/>
    </location>
</feature>
<name>A0ABW6YKH0_9ACTN</name>
<evidence type="ECO:0000313" key="3">
    <source>
        <dbReference type="EMBL" id="MFF8280368.1"/>
    </source>
</evidence>
<feature type="transmembrane region" description="Helical" evidence="2">
    <location>
        <begin position="76"/>
        <end position="95"/>
    </location>
</feature>
<protein>
    <submittedName>
        <fullName evidence="3">Uncharacterized protein</fullName>
    </submittedName>
</protein>
<keyword evidence="2" id="KW-1133">Transmembrane helix</keyword>
<feature type="region of interest" description="Disordered" evidence="1">
    <location>
        <begin position="139"/>
        <end position="235"/>
    </location>
</feature>
<organism evidence="3 4">
    <name type="scientific">Streptomyces lateritius</name>
    <dbReference type="NCBI Taxonomy" id="67313"/>
    <lineage>
        <taxon>Bacteria</taxon>
        <taxon>Bacillati</taxon>
        <taxon>Actinomycetota</taxon>
        <taxon>Actinomycetes</taxon>
        <taxon>Kitasatosporales</taxon>
        <taxon>Streptomycetaceae</taxon>
        <taxon>Streptomyces</taxon>
    </lineage>
</organism>
<feature type="compositionally biased region" description="Basic and acidic residues" evidence="1">
    <location>
        <begin position="207"/>
        <end position="222"/>
    </location>
</feature>
<keyword evidence="4" id="KW-1185">Reference proteome</keyword>
<keyword evidence="2" id="KW-0472">Membrane</keyword>
<feature type="transmembrane region" description="Helical" evidence="2">
    <location>
        <begin position="49"/>
        <end position="69"/>
    </location>
</feature>
<evidence type="ECO:0000256" key="1">
    <source>
        <dbReference type="SAM" id="MobiDB-lite"/>
    </source>
</evidence>
<reference evidence="3 4" key="1">
    <citation type="submission" date="2024-10" db="EMBL/GenBank/DDBJ databases">
        <title>The Natural Products Discovery Center: Release of the First 8490 Sequenced Strains for Exploring Actinobacteria Biosynthetic Diversity.</title>
        <authorList>
            <person name="Kalkreuter E."/>
            <person name="Kautsar S.A."/>
            <person name="Yang D."/>
            <person name="Bader C.D."/>
            <person name="Teijaro C.N."/>
            <person name="Fluegel L."/>
            <person name="Davis C.M."/>
            <person name="Simpson J.R."/>
            <person name="Lauterbach L."/>
            <person name="Steele A.D."/>
            <person name="Gui C."/>
            <person name="Meng S."/>
            <person name="Li G."/>
            <person name="Viehrig K."/>
            <person name="Ye F."/>
            <person name="Su P."/>
            <person name="Kiefer A.F."/>
            <person name="Nichols A."/>
            <person name="Cepeda A.J."/>
            <person name="Yan W."/>
            <person name="Fan B."/>
            <person name="Jiang Y."/>
            <person name="Adhikari A."/>
            <person name="Zheng C.-J."/>
            <person name="Schuster L."/>
            <person name="Cowan T.M."/>
            <person name="Smanski M.J."/>
            <person name="Chevrette M.G."/>
            <person name="De Carvalho L.P.S."/>
            <person name="Shen B."/>
        </authorList>
    </citation>
    <scope>NUCLEOTIDE SEQUENCE [LARGE SCALE GENOMIC DNA]</scope>
    <source>
        <strain evidence="3 4">NPDC015755</strain>
    </source>
</reference>
<dbReference type="Proteomes" id="UP001603013">
    <property type="component" value="Unassembled WGS sequence"/>
</dbReference>
<dbReference type="EMBL" id="JBIBSM010000021">
    <property type="protein sequence ID" value="MFF8280368.1"/>
    <property type="molecule type" value="Genomic_DNA"/>
</dbReference>
<gene>
    <name evidence="3" type="ORF">ACF05T_30480</name>
</gene>
<comment type="caution">
    <text evidence="3">The sequence shown here is derived from an EMBL/GenBank/DDBJ whole genome shotgun (WGS) entry which is preliminary data.</text>
</comment>
<feature type="compositionally biased region" description="Pro residues" evidence="1">
    <location>
        <begin position="226"/>
        <end position="235"/>
    </location>
</feature>
<evidence type="ECO:0000256" key="2">
    <source>
        <dbReference type="SAM" id="Phobius"/>
    </source>
</evidence>
<accession>A0ABW6YKH0</accession>
<evidence type="ECO:0000313" key="4">
    <source>
        <dbReference type="Proteomes" id="UP001603013"/>
    </source>
</evidence>